<dbReference type="FunFam" id="1.10.10.750:FF:000007">
    <property type="entry name" value="TBC1 domain family member"/>
    <property type="match status" value="1"/>
</dbReference>
<evidence type="ECO:0000313" key="2">
    <source>
        <dbReference type="EMBL" id="KAH6832639.1"/>
    </source>
</evidence>
<sequence length="189" mass="20643">MMNKRIPDWLNSALWSAPSPHNDGTSTEPPSPVAPPPAERPPQPPLYSSVDAHDAKRETRDPLSSVVSQNNDGACCSDEEDGRSSANSTASPAAPPAAKDFSRQNQISNELSKKVINMGEIRTLALQGIPDGAGIRAMVWKLLLGYLPADRSLWPPELAKKRSQYNQFKEELLVNPSVRDYKEAGRVKS</sequence>
<feature type="compositionally biased region" description="Basic and acidic residues" evidence="1">
    <location>
        <begin position="51"/>
        <end position="61"/>
    </location>
</feature>
<feature type="compositionally biased region" description="Low complexity" evidence="1">
    <location>
        <begin position="84"/>
        <end position="98"/>
    </location>
</feature>
<dbReference type="Gene3D" id="1.10.10.750">
    <property type="entry name" value="Ypt/Rab-GAP domain of gyp1p, domain 1"/>
    <property type="match status" value="1"/>
</dbReference>
<name>A0AAD4JG36_PERFH</name>
<gene>
    <name evidence="2" type="ORF">C2S53_006426</name>
</gene>
<reference evidence="2 3" key="1">
    <citation type="journal article" date="2021" name="Nat. Commun.">
        <title>Incipient diploidization of the medicinal plant Perilla within 10,000 years.</title>
        <authorList>
            <person name="Zhang Y."/>
            <person name="Shen Q."/>
            <person name="Leng L."/>
            <person name="Zhang D."/>
            <person name="Chen S."/>
            <person name="Shi Y."/>
            <person name="Ning Z."/>
            <person name="Chen S."/>
        </authorList>
    </citation>
    <scope>NUCLEOTIDE SEQUENCE [LARGE SCALE GENOMIC DNA]</scope>
    <source>
        <strain evidence="3">cv. PC099</strain>
    </source>
</reference>
<evidence type="ECO:0000256" key="1">
    <source>
        <dbReference type="SAM" id="MobiDB-lite"/>
    </source>
</evidence>
<feature type="compositionally biased region" description="Pro residues" evidence="1">
    <location>
        <begin position="29"/>
        <end position="45"/>
    </location>
</feature>
<dbReference type="EMBL" id="SDAM02000067">
    <property type="protein sequence ID" value="KAH6832639.1"/>
    <property type="molecule type" value="Genomic_DNA"/>
</dbReference>
<protein>
    <submittedName>
        <fullName evidence="2">Uncharacterized protein</fullName>
    </submittedName>
</protein>
<dbReference type="Proteomes" id="UP001190926">
    <property type="component" value="Unassembled WGS sequence"/>
</dbReference>
<proteinExistence type="predicted"/>
<dbReference type="AlphaFoldDB" id="A0AAD4JG36"/>
<organism evidence="2 3">
    <name type="scientific">Perilla frutescens var. hirtella</name>
    <name type="common">Perilla citriodora</name>
    <name type="synonym">Perilla setoyensis</name>
    <dbReference type="NCBI Taxonomy" id="608512"/>
    <lineage>
        <taxon>Eukaryota</taxon>
        <taxon>Viridiplantae</taxon>
        <taxon>Streptophyta</taxon>
        <taxon>Embryophyta</taxon>
        <taxon>Tracheophyta</taxon>
        <taxon>Spermatophyta</taxon>
        <taxon>Magnoliopsida</taxon>
        <taxon>eudicotyledons</taxon>
        <taxon>Gunneridae</taxon>
        <taxon>Pentapetalae</taxon>
        <taxon>asterids</taxon>
        <taxon>lamiids</taxon>
        <taxon>Lamiales</taxon>
        <taxon>Lamiaceae</taxon>
        <taxon>Nepetoideae</taxon>
        <taxon>Elsholtzieae</taxon>
        <taxon>Perilla</taxon>
    </lineage>
</organism>
<accession>A0AAD4JG36</accession>
<dbReference type="InterPro" id="IPR035969">
    <property type="entry name" value="Rab-GAP_TBC_sf"/>
</dbReference>
<feature type="region of interest" description="Disordered" evidence="1">
    <location>
        <begin position="1"/>
        <end position="106"/>
    </location>
</feature>
<keyword evidence="3" id="KW-1185">Reference proteome</keyword>
<evidence type="ECO:0000313" key="3">
    <source>
        <dbReference type="Proteomes" id="UP001190926"/>
    </source>
</evidence>
<comment type="caution">
    <text evidence="2">The sequence shown here is derived from an EMBL/GenBank/DDBJ whole genome shotgun (WGS) entry which is preliminary data.</text>
</comment>
<dbReference type="SUPFAM" id="SSF47923">
    <property type="entry name" value="Ypt/Rab-GAP domain of gyp1p"/>
    <property type="match status" value="1"/>
</dbReference>